<evidence type="ECO:0000313" key="2">
    <source>
        <dbReference type="EMBL" id="KAL3696379.1"/>
    </source>
</evidence>
<reference evidence="2 3" key="1">
    <citation type="submission" date="2024-09" db="EMBL/GenBank/DDBJ databases">
        <title>Chromosome-scale assembly of Riccia sorocarpa.</title>
        <authorList>
            <person name="Paukszto L."/>
        </authorList>
    </citation>
    <scope>NUCLEOTIDE SEQUENCE [LARGE SCALE GENOMIC DNA]</scope>
    <source>
        <strain evidence="2">LP-2024</strain>
        <tissue evidence="2">Aerial parts of the thallus</tissue>
    </source>
</reference>
<dbReference type="InterPro" id="IPR043502">
    <property type="entry name" value="DNA/RNA_pol_sf"/>
</dbReference>
<dbReference type="CDD" id="cd01650">
    <property type="entry name" value="RT_nLTR_like"/>
    <property type="match status" value="1"/>
</dbReference>
<accession>A0ABD3I470</accession>
<dbReference type="Proteomes" id="UP001633002">
    <property type="component" value="Unassembled WGS sequence"/>
</dbReference>
<comment type="caution">
    <text evidence="2">The sequence shown here is derived from an EMBL/GenBank/DDBJ whole genome shotgun (WGS) entry which is preliminary data.</text>
</comment>
<evidence type="ECO:0000313" key="3">
    <source>
        <dbReference type="Proteomes" id="UP001633002"/>
    </source>
</evidence>
<sequence>MRVPAQAGFRRSYSTSDHTLVLRVLMEQARFGKKHLFLLFIDFSKAFDSVSRAQIWDCLQGLDIPTELVNAISQLYQEVTVKINSRDTGISSTLGVIQGRSLSPTLFGLFIDRLFQVTTNSGLGVKLGDQNMGILLFADDVVLLADNPDQIRKHIHNLDSFCRETGMNINLGTSKWMCARTTSGLRALYTVWNNCNTISLDSWELRSRLFDVLIRPVLLFGVTTWGPTLSRSGWKRLEKVQKVFVQEELGVRQQTPYSILLAETGRLPLEAEALILTIQFVRRIEAQDVLRYSHIASQVSRASGWYRDVCSWSASWDIPEPRWEEGLALRKQVPYKILLAETGRLPLELEALAQAIHFNFRLRAQTDDRYSHAAFMNSRGHGWNADLVTWVRRWCLPEEEWRDERRLMINLTEAAVQKLWSDPSSRL</sequence>
<dbReference type="PROSITE" id="PS50878">
    <property type="entry name" value="RT_POL"/>
    <property type="match status" value="1"/>
</dbReference>
<gene>
    <name evidence="2" type="ORF">R1sor_010455</name>
</gene>
<feature type="domain" description="Reverse transcriptase" evidence="1">
    <location>
        <begin position="1"/>
        <end position="224"/>
    </location>
</feature>
<evidence type="ECO:0000259" key="1">
    <source>
        <dbReference type="PROSITE" id="PS50878"/>
    </source>
</evidence>
<name>A0ABD3I470_9MARC</name>
<proteinExistence type="predicted"/>
<dbReference type="EMBL" id="JBJQOH010000002">
    <property type="protein sequence ID" value="KAL3696379.1"/>
    <property type="molecule type" value="Genomic_DNA"/>
</dbReference>
<dbReference type="InterPro" id="IPR000477">
    <property type="entry name" value="RT_dom"/>
</dbReference>
<dbReference type="SUPFAM" id="SSF56672">
    <property type="entry name" value="DNA/RNA polymerases"/>
    <property type="match status" value="1"/>
</dbReference>
<dbReference type="PANTHER" id="PTHR47027">
    <property type="entry name" value="REVERSE TRANSCRIPTASE DOMAIN-CONTAINING PROTEIN"/>
    <property type="match status" value="1"/>
</dbReference>
<protein>
    <recommendedName>
        <fullName evidence="1">Reverse transcriptase domain-containing protein</fullName>
    </recommendedName>
</protein>
<dbReference type="PANTHER" id="PTHR47027:SF20">
    <property type="entry name" value="REVERSE TRANSCRIPTASE-LIKE PROTEIN WITH RNA-DIRECTED DNA POLYMERASE DOMAIN"/>
    <property type="match status" value="1"/>
</dbReference>
<dbReference type="Pfam" id="PF00078">
    <property type="entry name" value="RVT_1"/>
    <property type="match status" value="1"/>
</dbReference>
<organism evidence="2 3">
    <name type="scientific">Riccia sorocarpa</name>
    <dbReference type="NCBI Taxonomy" id="122646"/>
    <lineage>
        <taxon>Eukaryota</taxon>
        <taxon>Viridiplantae</taxon>
        <taxon>Streptophyta</taxon>
        <taxon>Embryophyta</taxon>
        <taxon>Marchantiophyta</taxon>
        <taxon>Marchantiopsida</taxon>
        <taxon>Marchantiidae</taxon>
        <taxon>Marchantiales</taxon>
        <taxon>Ricciaceae</taxon>
        <taxon>Riccia</taxon>
    </lineage>
</organism>
<keyword evidence="3" id="KW-1185">Reference proteome</keyword>
<dbReference type="AlphaFoldDB" id="A0ABD3I470"/>